<dbReference type="GO" id="GO:0004672">
    <property type="term" value="F:protein kinase activity"/>
    <property type="evidence" value="ECO:0007669"/>
    <property type="project" value="InterPro"/>
</dbReference>
<dbReference type="EMBL" id="JAUIZM010000003">
    <property type="protein sequence ID" value="KAK1394290.1"/>
    <property type="molecule type" value="Genomic_DNA"/>
</dbReference>
<evidence type="ECO:0000313" key="3">
    <source>
        <dbReference type="Proteomes" id="UP001237642"/>
    </source>
</evidence>
<dbReference type="AlphaFoldDB" id="A0AAD8MY07"/>
<accession>A0AAD8MY07</accession>
<dbReference type="GO" id="GO:0016020">
    <property type="term" value="C:membrane"/>
    <property type="evidence" value="ECO:0007669"/>
    <property type="project" value="TreeGrafter"/>
</dbReference>
<dbReference type="Gene3D" id="1.10.510.10">
    <property type="entry name" value="Transferase(Phosphotransferase) domain 1"/>
    <property type="match status" value="1"/>
</dbReference>
<gene>
    <name evidence="2" type="ORF">POM88_013346</name>
</gene>
<dbReference type="InterPro" id="IPR051564">
    <property type="entry name" value="LRR_receptor-like_kinase"/>
</dbReference>
<dbReference type="PANTHER" id="PTHR48055">
    <property type="entry name" value="LEUCINE-RICH REPEAT RECEPTOR PROTEIN KINASE EMS1"/>
    <property type="match status" value="1"/>
</dbReference>
<reference evidence="2" key="1">
    <citation type="submission" date="2023-02" db="EMBL/GenBank/DDBJ databases">
        <title>Genome of toxic invasive species Heracleum sosnowskyi carries increased number of genes despite the absence of recent whole-genome duplications.</title>
        <authorList>
            <person name="Schelkunov M."/>
            <person name="Shtratnikova V."/>
            <person name="Makarenko M."/>
            <person name="Klepikova A."/>
            <person name="Omelchenko D."/>
            <person name="Novikova G."/>
            <person name="Obukhova E."/>
            <person name="Bogdanov V."/>
            <person name="Penin A."/>
            <person name="Logacheva M."/>
        </authorList>
    </citation>
    <scope>NUCLEOTIDE SEQUENCE</scope>
    <source>
        <strain evidence="2">Hsosn_3</strain>
        <tissue evidence="2">Leaf</tissue>
    </source>
</reference>
<dbReference type="InterPro" id="IPR000719">
    <property type="entry name" value="Prot_kinase_dom"/>
</dbReference>
<dbReference type="PANTHER" id="PTHR48055:SF55">
    <property type="entry name" value="PROTEIN KINASE DOMAIN-CONTAINING PROTEIN"/>
    <property type="match status" value="1"/>
</dbReference>
<proteinExistence type="predicted"/>
<keyword evidence="3" id="KW-1185">Reference proteome</keyword>
<dbReference type="InterPro" id="IPR011009">
    <property type="entry name" value="Kinase-like_dom_sf"/>
</dbReference>
<comment type="caution">
    <text evidence="2">The sequence shown here is derived from an EMBL/GenBank/DDBJ whole genome shotgun (WGS) entry which is preliminary data.</text>
</comment>
<dbReference type="PROSITE" id="PS50011">
    <property type="entry name" value="PROTEIN_KINASE_DOM"/>
    <property type="match status" value="1"/>
</dbReference>
<sequence>MKGTIGYAAPEYGMGSDISIQGDVYSFGILLLELFTGRRPTDEVFRDGMNLHNFVNMAVGDQVMVVVDQSALYREEGITKEAGDIGTLRMDMRQFEVYKHHCHFHAILRFSNEAFFDEPATDAFTTFLCHLCATS</sequence>
<dbReference type="Proteomes" id="UP001237642">
    <property type="component" value="Unassembled WGS sequence"/>
</dbReference>
<evidence type="ECO:0000259" key="1">
    <source>
        <dbReference type="PROSITE" id="PS50011"/>
    </source>
</evidence>
<name>A0AAD8MY07_9APIA</name>
<feature type="domain" description="Protein kinase" evidence="1">
    <location>
        <begin position="1"/>
        <end position="135"/>
    </location>
</feature>
<dbReference type="InterPro" id="IPR001245">
    <property type="entry name" value="Ser-Thr/Tyr_kinase_cat_dom"/>
</dbReference>
<organism evidence="2 3">
    <name type="scientific">Heracleum sosnowskyi</name>
    <dbReference type="NCBI Taxonomy" id="360622"/>
    <lineage>
        <taxon>Eukaryota</taxon>
        <taxon>Viridiplantae</taxon>
        <taxon>Streptophyta</taxon>
        <taxon>Embryophyta</taxon>
        <taxon>Tracheophyta</taxon>
        <taxon>Spermatophyta</taxon>
        <taxon>Magnoliopsida</taxon>
        <taxon>eudicotyledons</taxon>
        <taxon>Gunneridae</taxon>
        <taxon>Pentapetalae</taxon>
        <taxon>asterids</taxon>
        <taxon>campanulids</taxon>
        <taxon>Apiales</taxon>
        <taxon>Apiaceae</taxon>
        <taxon>Apioideae</taxon>
        <taxon>apioid superclade</taxon>
        <taxon>Tordylieae</taxon>
        <taxon>Tordyliinae</taxon>
        <taxon>Heracleum</taxon>
    </lineage>
</organism>
<dbReference type="GO" id="GO:0005524">
    <property type="term" value="F:ATP binding"/>
    <property type="evidence" value="ECO:0007669"/>
    <property type="project" value="InterPro"/>
</dbReference>
<dbReference type="SUPFAM" id="SSF56112">
    <property type="entry name" value="Protein kinase-like (PK-like)"/>
    <property type="match status" value="1"/>
</dbReference>
<reference evidence="2" key="2">
    <citation type="submission" date="2023-05" db="EMBL/GenBank/DDBJ databases">
        <authorList>
            <person name="Schelkunov M.I."/>
        </authorList>
    </citation>
    <scope>NUCLEOTIDE SEQUENCE</scope>
    <source>
        <strain evidence="2">Hsosn_3</strain>
        <tissue evidence="2">Leaf</tissue>
    </source>
</reference>
<protein>
    <recommendedName>
        <fullName evidence="1">Protein kinase domain-containing protein</fullName>
    </recommendedName>
</protein>
<dbReference type="Pfam" id="PF07714">
    <property type="entry name" value="PK_Tyr_Ser-Thr"/>
    <property type="match status" value="1"/>
</dbReference>
<evidence type="ECO:0000313" key="2">
    <source>
        <dbReference type="EMBL" id="KAK1394290.1"/>
    </source>
</evidence>